<evidence type="ECO:0000256" key="1">
    <source>
        <dbReference type="SAM" id="Phobius"/>
    </source>
</evidence>
<dbReference type="AlphaFoldDB" id="A0AAJ5N3W3"/>
<dbReference type="GO" id="GO:0016020">
    <property type="term" value="C:membrane"/>
    <property type="evidence" value="ECO:0007669"/>
    <property type="project" value="TreeGrafter"/>
</dbReference>
<dbReference type="GO" id="GO:0009103">
    <property type="term" value="P:lipopolysaccharide biosynthetic process"/>
    <property type="evidence" value="ECO:0007669"/>
    <property type="project" value="TreeGrafter"/>
</dbReference>
<gene>
    <name evidence="3" type="primary">oatA_1</name>
    <name evidence="3" type="ORF">BSTAB16_0721</name>
</gene>
<dbReference type="EMBL" id="LR025742">
    <property type="protein sequence ID" value="VBB10614.1"/>
    <property type="molecule type" value="Genomic_DNA"/>
</dbReference>
<dbReference type="GeneID" id="71053214"/>
<feature type="transmembrane region" description="Helical" evidence="1">
    <location>
        <begin position="203"/>
        <end position="225"/>
    </location>
</feature>
<dbReference type="RefSeq" id="WP_122166129.1">
    <property type="nucleotide sequence ID" value="NZ_LR025742.1"/>
</dbReference>
<organism evidence="3 4">
    <name type="scientific">Burkholderia stabilis</name>
    <dbReference type="NCBI Taxonomy" id="95485"/>
    <lineage>
        <taxon>Bacteria</taxon>
        <taxon>Pseudomonadati</taxon>
        <taxon>Pseudomonadota</taxon>
        <taxon>Betaproteobacteria</taxon>
        <taxon>Burkholderiales</taxon>
        <taxon>Burkholderiaceae</taxon>
        <taxon>Burkholderia</taxon>
        <taxon>Burkholderia cepacia complex</taxon>
    </lineage>
</organism>
<feature type="transmembrane region" description="Helical" evidence="1">
    <location>
        <begin position="51"/>
        <end position="71"/>
    </location>
</feature>
<dbReference type="PANTHER" id="PTHR23028">
    <property type="entry name" value="ACETYLTRANSFERASE"/>
    <property type="match status" value="1"/>
</dbReference>
<dbReference type="Proteomes" id="UP000268684">
    <property type="component" value="Chromosome I"/>
</dbReference>
<dbReference type="PANTHER" id="PTHR23028:SF53">
    <property type="entry name" value="ACYL_TRANSF_3 DOMAIN-CONTAINING PROTEIN"/>
    <property type="match status" value="1"/>
</dbReference>
<accession>A0AAJ5N3W3</accession>
<feature type="transmembrane region" description="Helical" evidence="1">
    <location>
        <begin position="92"/>
        <end position="110"/>
    </location>
</feature>
<name>A0AAJ5N3W3_9BURK</name>
<feature type="transmembrane region" description="Helical" evidence="1">
    <location>
        <begin position="237"/>
        <end position="257"/>
    </location>
</feature>
<evidence type="ECO:0000313" key="3">
    <source>
        <dbReference type="EMBL" id="VBB10614.1"/>
    </source>
</evidence>
<sequence>MTRHTKNQEIEALRGVAVLMVMWNHMVTFYTTGGGIQDPIAWKIFPSWSGVDLFFCISGYVVTLSVTRSLASSDGSFLSMAIPFWLRRVWRLLPSAWFWLAVTMAMSVWYNSSGAFVNLIQNIGDTLSVVFQVSNFHFLACIQNPKIYCGANWQYWSLSLEEQFYMVFPFFVFFVPQRWRMPSLAAIALGQILMPRPPFSFGWVTRTDAICLGVIIAMAQSRGLLDRLEPMFLNNRPLAIVAFLVCLTLIAALPSPLFFVVPFYTGLIAVLSAAFVFCAAFGKGYVLPIPIFGRALAWIGSRSYGLYLVHYVAYHIVLEHFFRRNPAGSPWPGDNSLLMAATAIPLAFALAEINYRLIEQPGIRKGQEIARRIATRISRPEGQTAVAQIPSARSR</sequence>
<feature type="transmembrane region" description="Helical" evidence="1">
    <location>
        <begin position="263"/>
        <end position="283"/>
    </location>
</feature>
<feature type="domain" description="Acyltransferase 3" evidence="2">
    <location>
        <begin position="8"/>
        <end position="346"/>
    </location>
</feature>
<feature type="transmembrane region" description="Helical" evidence="1">
    <location>
        <begin position="295"/>
        <end position="317"/>
    </location>
</feature>
<reference evidence="3 4" key="1">
    <citation type="submission" date="2017-11" db="EMBL/GenBank/DDBJ databases">
        <authorList>
            <person name="Seth-Smith MB H."/>
        </authorList>
    </citation>
    <scope>NUCLEOTIDE SEQUENCE [LARGE SCALE GENOMIC DNA]</scope>
    <source>
        <strain evidence="3">E</strain>
    </source>
</reference>
<keyword evidence="4" id="KW-1185">Reference proteome</keyword>
<feature type="transmembrane region" description="Helical" evidence="1">
    <location>
        <begin position="337"/>
        <end position="355"/>
    </location>
</feature>
<feature type="transmembrane region" description="Helical" evidence="1">
    <location>
        <begin position="12"/>
        <end position="31"/>
    </location>
</feature>
<keyword evidence="1" id="KW-1133">Transmembrane helix</keyword>
<dbReference type="GO" id="GO:0016747">
    <property type="term" value="F:acyltransferase activity, transferring groups other than amino-acyl groups"/>
    <property type="evidence" value="ECO:0007669"/>
    <property type="project" value="InterPro"/>
</dbReference>
<dbReference type="Pfam" id="PF01757">
    <property type="entry name" value="Acyl_transf_3"/>
    <property type="match status" value="1"/>
</dbReference>
<dbReference type="InterPro" id="IPR050879">
    <property type="entry name" value="Acyltransferase_3"/>
</dbReference>
<keyword evidence="1" id="KW-0472">Membrane</keyword>
<evidence type="ECO:0000259" key="2">
    <source>
        <dbReference type="Pfam" id="PF01757"/>
    </source>
</evidence>
<protein>
    <submittedName>
        <fullName evidence="3">O-acetyltransferase OatA,Uncharacterized protein conserved in bacteria,Acyltransferase family</fullName>
    </submittedName>
</protein>
<evidence type="ECO:0000313" key="4">
    <source>
        <dbReference type="Proteomes" id="UP000268684"/>
    </source>
</evidence>
<dbReference type="InterPro" id="IPR002656">
    <property type="entry name" value="Acyl_transf_3_dom"/>
</dbReference>
<keyword evidence="1" id="KW-0812">Transmembrane</keyword>
<proteinExistence type="predicted"/>